<sequence>MSKKVKARKLLVNHFDDPDLKPPIVNVYSRRSKRPLRHSSFFESLLAREAQSVLGKEGISELEEKIDDDLRVLKKRRRFGNSELVKLGVDSSVLSSFDGPRLRDCRNNKANNINLNSGCSSGNLKRKKSDSKLNCKSILSVSSTTKRWVRLSFDGVEPKTFLGLQCKVYWPLDADWYSGSVVGYDSESNRHHVKYEDGDEEDLILSNEKIKFYISQEEMNCLKLSFNVNNVDNDGYDYDEMVVLAASLDDCQELEPGDIIWAKLTGHAMWPAIVVDESLIGGRKGLNKISGGRSVPVQFFGTHDFARINVKQVISFLKGLLSSFHLKCKKPRFTRSLEEAKVYLNEQKLPRRMLLLQNAIRADNGENSCSQEEGSLDSGEDCFNEERIQGALGSLKTSPYVFGDLQILSLGKIVKDSEYFQDDRFIWPEGYTAIRKYTSITDPTVCSSYKMEVLRDAESKIRPLFRVTMDNGEQFNGSTPTACWNKIYKRIRKRQNNTSDDFNAEADAEKIYESGSDMFGFSNPEVVRLIQGLSKSRPTSKSSICKLSSKYRDLPAGYRPVRVDWKDLDKCSVCHMDEEYQNNLFLQCDKCRMMVHARCYGELEPVDGVLWLCNLCSPGAPRPPPPCCLCPVVGGAMKPTTDGRWAHLACAIWIPETCLSDVKRMEPIDGLNRINKDRWKLLCSICGVAYGACIQCSNTTCRVAYHPLCARAAGLCVELEDEDRLNLLSLEEDDEDQCIRLLSFCKKHKQPLNERLAIDERIGQITRRCCDYIPPSNPSGCARSEPYNYFGRRGRKEPEALAAASLKRLFVENQPYLVGGYCQNGLLGNTMPSIRVIGSKFSFSLQGDAPNNILSMAEKYKHMRETFRKRLAFGKSGIHGFGIFAKHPHRAGDMVIEYTGELVRPSIADRREHFIYNSLVGAGTYMFRIDDERVIDATRAGSIAHLINHSCEPNCYSRVISVNGDEHIIIFAKRDIKQWEELTYDYRFFSIDEQLACYCGFPRCRGVVNDTEAEEQVAKLYAPQRELIDWRGD</sequence>
<keyword evidence="2" id="KW-1185">Reference proteome</keyword>
<accession>A0ACC1YJ28</accession>
<dbReference type="EMBL" id="CM051396">
    <property type="protein sequence ID" value="KAJ4723038.1"/>
    <property type="molecule type" value="Genomic_DNA"/>
</dbReference>
<proteinExistence type="predicted"/>
<protein>
    <submittedName>
        <fullName evidence="1">Histone-lysine N-methyltransferase</fullName>
    </submittedName>
</protein>
<evidence type="ECO:0000313" key="1">
    <source>
        <dbReference type="EMBL" id="KAJ4723038.1"/>
    </source>
</evidence>
<gene>
    <name evidence="1" type="ORF">OWV82_006453</name>
</gene>
<dbReference type="Proteomes" id="UP001164539">
    <property type="component" value="Chromosome 3"/>
</dbReference>
<evidence type="ECO:0000313" key="2">
    <source>
        <dbReference type="Proteomes" id="UP001164539"/>
    </source>
</evidence>
<comment type="caution">
    <text evidence="1">The sequence shown here is derived from an EMBL/GenBank/DDBJ whole genome shotgun (WGS) entry which is preliminary data.</text>
</comment>
<name>A0ACC1YJ28_MELAZ</name>
<organism evidence="1 2">
    <name type="scientific">Melia azedarach</name>
    <name type="common">Chinaberry tree</name>
    <dbReference type="NCBI Taxonomy" id="155640"/>
    <lineage>
        <taxon>Eukaryota</taxon>
        <taxon>Viridiplantae</taxon>
        <taxon>Streptophyta</taxon>
        <taxon>Embryophyta</taxon>
        <taxon>Tracheophyta</taxon>
        <taxon>Spermatophyta</taxon>
        <taxon>Magnoliopsida</taxon>
        <taxon>eudicotyledons</taxon>
        <taxon>Gunneridae</taxon>
        <taxon>Pentapetalae</taxon>
        <taxon>rosids</taxon>
        <taxon>malvids</taxon>
        <taxon>Sapindales</taxon>
        <taxon>Meliaceae</taxon>
        <taxon>Melia</taxon>
    </lineage>
</organism>
<reference evidence="1 2" key="1">
    <citation type="journal article" date="2023" name="Science">
        <title>Complex scaffold remodeling in plant triterpene biosynthesis.</title>
        <authorList>
            <person name="De La Pena R."/>
            <person name="Hodgson H."/>
            <person name="Liu J.C."/>
            <person name="Stephenson M.J."/>
            <person name="Martin A.C."/>
            <person name="Owen C."/>
            <person name="Harkess A."/>
            <person name="Leebens-Mack J."/>
            <person name="Jimenez L.E."/>
            <person name="Osbourn A."/>
            <person name="Sattely E.S."/>
        </authorList>
    </citation>
    <scope>NUCLEOTIDE SEQUENCE [LARGE SCALE GENOMIC DNA]</scope>
    <source>
        <strain evidence="2">cv. JPN11</strain>
        <tissue evidence="1">Leaf</tissue>
    </source>
</reference>